<sequence length="159" mass="17821">MERETSTPSANTEEVTTGSQTETILPGPLAEVTVHESGEWNVLEKSDMVGSANGEENMEAMWEDGWNFGKCRYPGLATDAGGPTDEIISCADSPLKLFFSFMSKSLCRTIAEEANRYLLQNLTARVDRIFDSQRTPGKQTKEWFLHREAKNQKTRYSTS</sequence>
<dbReference type="EMBL" id="NBNE01010683">
    <property type="protein sequence ID" value="OWY97250.1"/>
    <property type="molecule type" value="Genomic_DNA"/>
</dbReference>
<evidence type="ECO:0000313" key="2">
    <source>
        <dbReference type="EMBL" id="OWY97250.1"/>
    </source>
</evidence>
<gene>
    <name evidence="2" type="ORF">PHMEG_00032273</name>
</gene>
<feature type="region of interest" description="Disordered" evidence="1">
    <location>
        <begin position="1"/>
        <end position="27"/>
    </location>
</feature>
<proteinExistence type="predicted"/>
<evidence type="ECO:0000256" key="1">
    <source>
        <dbReference type="SAM" id="MobiDB-lite"/>
    </source>
</evidence>
<reference evidence="3" key="1">
    <citation type="submission" date="2017-03" db="EMBL/GenBank/DDBJ databases">
        <title>Phytopthora megakarya and P. palmivora, two closely related causual agents of cacao black pod achieved similar genome size and gene model numbers by different mechanisms.</title>
        <authorList>
            <person name="Ali S."/>
            <person name="Shao J."/>
            <person name="Larry D.J."/>
            <person name="Kronmiller B."/>
            <person name="Shen D."/>
            <person name="Strem M.D."/>
            <person name="Melnick R.L."/>
            <person name="Guiltinan M.J."/>
            <person name="Tyler B.M."/>
            <person name="Meinhardt L.W."/>
            <person name="Bailey B.A."/>
        </authorList>
    </citation>
    <scope>NUCLEOTIDE SEQUENCE [LARGE SCALE GENOMIC DNA]</scope>
    <source>
        <strain evidence="3">zdho120</strain>
    </source>
</reference>
<keyword evidence="3" id="KW-1185">Reference proteome</keyword>
<name>A0A225UVW6_9STRA</name>
<feature type="compositionally biased region" description="Polar residues" evidence="1">
    <location>
        <begin position="1"/>
        <end position="23"/>
    </location>
</feature>
<evidence type="ECO:0000313" key="3">
    <source>
        <dbReference type="Proteomes" id="UP000198211"/>
    </source>
</evidence>
<comment type="caution">
    <text evidence="2">The sequence shown here is derived from an EMBL/GenBank/DDBJ whole genome shotgun (WGS) entry which is preliminary data.</text>
</comment>
<dbReference type="OrthoDB" id="128268at2759"/>
<accession>A0A225UVW6</accession>
<organism evidence="2 3">
    <name type="scientific">Phytophthora megakarya</name>
    <dbReference type="NCBI Taxonomy" id="4795"/>
    <lineage>
        <taxon>Eukaryota</taxon>
        <taxon>Sar</taxon>
        <taxon>Stramenopiles</taxon>
        <taxon>Oomycota</taxon>
        <taxon>Peronosporomycetes</taxon>
        <taxon>Peronosporales</taxon>
        <taxon>Peronosporaceae</taxon>
        <taxon>Phytophthora</taxon>
    </lineage>
</organism>
<dbReference type="AlphaFoldDB" id="A0A225UVW6"/>
<protein>
    <submittedName>
        <fullName evidence="2">Uncharacterized protein</fullName>
    </submittedName>
</protein>
<dbReference type="Proteomes" id="UP000198211">
    <property type="component" value="Unassembled WGS sequence"/>
</dbReference>